<reference evidence="2 3" key="1">
    <citation type="submission" date="2019-04" db="EMBL/GenBank/DDBJ databases">
        <title>Chromosome genome assembly for Takifugu flavidus.</title>
        <authorList>
            <person name="Xiao S."/>
        </authorList>
    </citation>
    <scope>NUCLEOTIDE SEQUENCE [LARGE SCALE GENOMIC DNA]</scope>
    <source>
        <strain evidence="2">HTHZ2018</strain>
        <tissue evidence="2">Muscle</tissue>
    </source>
</reference>
<dbReference type="EMBL" id="RHFK02000864">
    <property type="protein sequence ID" value="TWW52965.1"/>
    <property type="molecule type" value="Genomic_DNA"/>
</dbReference>
<protein>
    <submittedName>
        <fullName evidence="2">Uncharacterized protein</fullName>
    </submittedName>
</protein>
<name>A0A5C6MEG1_9TELE</name>
<evidence type="ECO:0000313" key="3">
    <source>
        <dbReference type="Proteomes" id="UP000324091"/>
    </source>
</evidence>
<accession>A0A5C6MEG1</accession>
<dbReference type="AlphaFoldDB" id="A0A5C6MEG1"/>
<dbReference type="Proteomes" id="UP000324091">
    <property type="component" value="Unassembled WGS sequence"/>
</dbReference>
<evidence type="ECO:0000313" key="2">
    <source>
        <dbReference type="EMBL" id="TWW52965.1"/>
    </source>
</evidence>
<gene>
    <name evidence="2" type="ORF">D4764_0239260</name>
</gene>
<feature type="non-terminal residue" evidence="2">
    <location>
        <position position="1"/>
    </location>
</feature>
<evidence type="ECO:0000256" key="1">
    <source>
        <dbReference type="SAM" id="MobiDB-lite"/>
    </source>
</evidence>
<feature type="region of interest" description="Disordered" evidence="1">
    <location>
        <begin position="253"/>
        <end position="294"/>
    </location>
</feature>
<organism evidence="2 3">
    <name type="scientific">Takifugu flavidus</name>
    <name type="common">sansaifugu</name>
    <dbReference type="NCBI Taxonomy" id="433684"/>
    <lineage>
        <taxon>Eukaryota</taxon>
        <taxon>Metazoa</taxon>
        <taxon>Chordata</taxon>
        <taxon>Craniata</taxon>
        <taxon>Vertebrata</taxon>
        <taxon>Euteleostomi</taxon>
        <taxon>Actinopterygii</taxon>
        <taxon>Neopterygii</taxon>
        <taxon>Teleostei</taxon>
        <taxon>Neoteleostei</taxon>
        <taxon>Acanthomorphata</taxon>
        <taxon>Eupercaria</taxon>
        <taxon>Tetraodontiformes</taxon>
        <taxon>Tetradontoidea</taxon>
        <taxon>Tetraodontidae</taxon>
        <taxon>Takifugu</taxon>
    </lineage>
</organism>
<comment type="caution">
    <text evidence="2">The sequence shown here is derived from an EMBL/GenBank/DDBJ whole genome shotgun (WGS) entry which is preliminary data.</text>
</comment>
<keyword evidence="3" id="KW-1185">Reference proteome</keyword>
<sequence length="294" mass="32792">TLDLTDWFGRASGSKLNKEKTQAQLYGPWTATDMTGLPLTVTQTDQKILGVKFDREGGGKTNWPDMKCDFRTERAIFYFLWGSKMEKLKRAIMKKRKEKGGKDVPDLHLFLGARFTATHEREPVSPVRGLALGEPSTVWRNVNHPALPNRLRDLSWMVAHEILPVSAAKDQWAMAGSLKFPYLPAREVLTAQLVLYGVSPTVIPPKDFAKQWLTLAAIKDATWTSRNLLVRKHMQIPPVAVIRMAAAMVQVAGTAGGRPRTPPQRRIASVPIRTKEPELHSKGQGSSGLALRVR</sequence>
<proteinExistence type="predicted"/>
<feature type="non-terminal residue" evidence="2">
    <location>
        <position position="294"/>
    </location>
</feature>